<evidence type="ECO:0000313" key="4">
    <source>
        <dbReference type="EMBL" id="GGK81081.1"/>
    </source>
</evidence>
<dbReference type="Gene3D" id="3.40.720.10">
    <property type="entry name" value="Alkaline Phosphatase, subunit A"/>
    <property type="match status" value="1"/>
</dbReference>
<proteinExistence type="predicted"/>
<keyword evidence="2" id="KW-0812">Transmembrane</keyword>
<evidence type="ECO:0000313" key="5">
    <source>
        <dbReference type="Proteomes" id="UP000656042"/>
    </source>
</evidence>
<keyword evidence="2" id="KW-0472">Membrane</keyword>
<evidence type="ECO:0000256" key="2">
    <source>
        <dbReference type="SAM" id="Phobius"/>
    </source>
</evidence>
<name>A0A8J3BXH4_9ACTN</name>
<gene>
    <name evidence="4" type="ORF">GCM10012284_13780</name>
</gene>
<feature type="domain" description="Sulfatase N-terminal" evidence="3">
    <location>
        <begin position="315"/>
        <end position="508"/>
    </location>
</feature>
<dbReference type="InterPro" id="IPR017850">
    <property type="entry name" value="Alkaline_phosphatase_core_sf"/>
</dbReference>
<keyword evidence="5" id="KW-1185">Reference proteome</keyword>
<feature type="transmembrane region" description="Helical" evidence="2">
    <location>
        <begin position="182"/>
        <end position="209"/>
    </location>
</feature>
<dbReference type="Proteomes" id="UP000656042">
    <property type="component" value="Unassembled WGS sequence"/>
</dbReference>
<sequence>MSEANVSEANPSEANPSEANPSEAKGGRVRRAAAIVTTVLAALLVFLALVTPDQVSRLPAGSYLPAAFVRVPIDGVIVIAILLVLPRRVRRPAAVVLGALLGLLTVIKLIDMGFFAVLARRFDPVLDWPLFADGYRFVKDSFGLPGAIGAVILAVLLAVGLVLAITFAVMRLTALAARHRKAAAGSVAAVAAAYVAVVALSATFIPGVWVASSAAADLAYDTALKIPEDIRDRDAFATEVAQDRFRDVPGDQLLTGLRGKDVVVAFVESYGRSAIDDRGLAAEVAPVLDAGTRQLTAAGYTARSGYLTSPTAGGGSWLAHSTFLSGVWIDNEQRYRSLVSGDRFTLTRSFGRAGFRTVGFEPGVTYAWPEAEFYGYDKVYDSHTMGYRGPSFSWSTMPDQFVLEALQRAELGRAQHAPTLSEVTFTSSHTPWAPVPRMVDWDTIGDGSLYGPMVANQEKAGSVWKDHAKIRSAYARSIGYSVQSLVSWLTTYGTPDTVVVFLGDHQPAPIVTGENASRDVPVTLVAHDPAVLKRIDGWGWQDGLKPGRDAPVWRMDQFRDHFLTAFGPAGDPH</sequence>
<feature type="transmembrane region" description="Helical" evidence="2">
    <location>
        <begin position="32"/>
        <end position="51"/>
    </location>
</feature>
<feature type="region of interest" description="Disordered" evidence="1">
    <location>
        <begin position="1"/>
        <end position="25"/>
    </location>
</feature>
<accession>A0A8J3BXH4</accession>
<feature type="transmembrane region" description="Helical" evidence="2">
    <location>
        <begin position="63"/>
        <end position="85"/>
    </location>
</feature>
<feature type="compositionally biased region" description="Polar residues" evidence="1">
    <location>
        <begin position="1"/>
        <end position="20"/>
    </location>
</feature>
<dbReference type="AlphaFoldDB" id="A0A8J3BXH4"/>
<reference evidence="4" key="1">
    <citation type="journal article" date="2014" name="Int. J. Syst. Evol. Microbiol.">
        <title>Complete genome sequence of Corynebacterium casei LMG S-19264T (=DSM 44701T), isolated from a smear-ripened cheese.</title>
        <authorList>
            <consortium name="US DOE Joint Genome Institute (JGI-PGF)"/>
            <person name="Walter F."/>
            <person name="Albersmeier A."/>
            <person name="Kalinowski J."/>
            <person name="Ruckert C."/>
        </authorList>
    </citation>
    <scope>NUCLEOTIDE SEQUENCE</scope>
    <source>
        <strain evidence="4">CGMCC 4.7299</strain>
    </source>
</reference>
<dbReference type="EMBL" id="BMMX01000003">
    <property type="protein sequence ID" value="GGK81081.1"/>
    <property type="molecule type" value="Genomic_DNA"/>
</dbReference>
<dbReference type="RefSeq" id="WP_229715634.1">
    <property type="nucleotide sequence ID" value="NZ_BMMX01000003.1"/>
</dbReference>
<comment type="caution">
    <text evidence="4">The sequence shown here is derived from an EMBL/GenBank/DDBJ whole genome shotgun (WGS) entry which is preliminary data.</text>
</comment>
<keyword evidence="2" id="KW-1133">Transmembrane helix</keyword>
<dbReference type="SUPFAM" id="SSF53649">
    <property type="entry name" value="Alkaline phosphatase-like"/>
    <property type="match status" value="1"/>
</dbReference>
<reference evidence="4" key="2">
    <citation type="submission" date="2020-09" db="EMBL/GenBank/DDBJ databases">
        <authorList>
            <person name="Sun Q."/>
            <person name="Zhou Y."/>
        </authorList>
    </citation>
    <scope>NUCLEOTIDE SEQUENCE</scope>
    <source>
        <strain evidence="4">CGMCC 4.7299</strain>
    </source>
</reference>
<organism evidence="4 5">
    <name type="scientific">Mangrovihabitans endophyticus</name>
    <dbReference type="NCBI Taxonomy" id="1751298"/>
    <lineage>
        <taxon>Bacteria</taxon>
        <taxon>Bacillati</taxon>
        <taxon>Actinomycetota</taxon>
        <taxon>Actinomycetes</taxon>
        <taxon>Micromonosporales</taxon>
        <taxon>Micromonosporaceae</taxon>
        <taxon>Mangrovihabitans</taxon>
    </lineage>
</organism>
<feature type="transmembrane region" description="Helical" evidence="2">
    <location>
        <begin position="97"/>
        <end position="122"/>
    </location>
</feature>
<dbReference type="Pfam" id="PF00884">
    <property type="entry name" value="Sulfatase"/>
    <property type="match status" value="1"/>
</dbReference>
<feature type="transmembrane region" description="Helical" evidence="2">
    <location>
        <begin position="142"/>
        <end position="170"/>
    </location>
</feature>
<protein>
    <recommendedName>
        <fullName evidence="3">Sulfatase N-terminal domain-containing protein</fullName>
    </recommendedName>
</protein>
<evidence type="ECO:0000256" key="1">
    <source>
        <dbReference type="SAM" id="MobiDB-lite"/>
    </source>
</evidence>
<dbReference type="InterPro" id="IPR000917">
    <property type="entry name" value="Sulfatase_N"/>
</dbReference>
<evidence type="ECO:0000259" key="3">
    <source>
        <dbReference type="Pfam" id="PF00884"/>
    </source>
</evidence>